<evidence type="ECO:0000313" key="2">
    <source>
        <dbReference type="EMBL" id="KAL1584029.1"/>
    </source>
</evidence>
<reference evidence="2 3" key="1">
    <citation type="journal article" date="2020" name="Microbiol. Resour. Announc.">
        <title>Draft Genome Sequence of a Cladosporium Species Isolated from the Mesophotic Ascidian Didemnum maculosum.</title>
        <authorList>
            <person name="Gioti A."/>
            <person name="Siaperas R."/>
            <person name="Nikolaivits E."/>
            <person name="Le Goff G."/>
            <person name="Ouazzani J."/>
            <person name="Kotoulas G."/>
            <person name="Topakas E."/>
        </authorList>
    </citation>
    <scope>NUCLEOTIDE SEQUENCE [LARGE SCALE GENOMIC DNA]</scope>
    <source>
        <strain evidence="2 3">TM138-S3</strain>
    </source>
</reference>
<keyword evidence="3" id="KW-1185">Reference proteome</keyword>
<sequence length="142" mass="15289">MAKNELTARERELMAYAWLCFSEKPKPDYKKLAALAGMSNHVSASNAWAKIQKKIQAQAGDVQALGSGSNTPEAQTPKKMTSKALTPVAGKKRGKKAAAAEAEDGEEVEGDGEESPAKKAKTPKKVKEEPVEDGEDWDDFLA</sequence>
<evidence type="ECO:0000313" key="3">
    <source>
        <dbReference type="Proteomes" id="UP000803884"/>
    </source>
</evidence>
<dbReference type="RefSeq" id="XP_069227135.1">
    <property type="nucleotide sequence ID" value="XM_069376731.1"/>
</dbReference>
<feature type="compositionally biased region" description="Acidic residues" evidence="1">
    <location>
        <begin position="130"/>
        <end position="142"/>
    </location>
</feature>
<evidence type="ECO:0000256" key="1">
    <source>
        <dbReference type="SAM" id="MobiDB-lite"/>
    </source>
</evidence>
<dbReference type="GeneID" id="96009569"/>
<organism evidence="2 3">
    <name type="scientific">Cladosporium halotolerans</name>
    <dbReference type="NCBI Taxonomy" id="1052096"/>
    <lineage>
        <taxon>Eukaryota</taxon>
        <taxon>Fungi</taxon>
        <taxon>Dikarya</taxon>
        <taxon>Ascomycota</taxon>
        <taxon>Pezizomycotina</taxon>
        <taxon>Dothideomycetes</taxon>
        <taxon>Dothideomycetidae</taxon>
        <taxon>Cladosporiales</taxon>
        <taxon>Cladosporiaceae</taxon>
        <taxon>Cladosporium</taxon>
    </lineage>
</organism>
<dbReference type="AlphaFoldDB" id="A0AB34KLZ7"/>
<name>A0AB34KLZ7_9PEZI</name>
<dbReference type="Proteomes" id="UP000803884">
    <property type="component" value="Unassembled WGS sequence"/>
</dbReference>
<gene>
    <name evidence="2" type="ORF">WHR41_08127</name>
</gene>
<comment type="caution">
    <text evidence="2">The sequence shown here is derived from an EMBL/GenBank/DDBJ whole genome shotgun (WGS) entry which is preliminary data.</text>
</comment>
<feature type="region of interest" description="Disordered" evidence="1">
    <location>
        <begin position="62"/>
        <end position="142"/>
    </location>
</feature>
<protein>
    <submittedName>
        <fullName evidence="2">Uncharacterized protein</fullName>
    </submittedName>
</protein>
<feature type="compositionally biased region" description="Acidic residues" evidence="1">
    <location>
        <begin position="101"/>
        <end position="114"/>
    </location>
</feature>
<accession>A0AB34KLZ7</accession>
<dbReference type="EMBL" id="JAAQHG020000029">
    <property type="protein sequence ID" value="KAL1584029.1"/>
    <property type="molecule type" value="Genomic_DNA"/>
</dbReference>
<proteinExistence type="predicted"/>